<keyword evidence="1" id="KW-0472">Membrane</keyword>
<proteinExistence type="predicted"/>
<evidence type="ECO:0000313" key="2">
    <source>
        <dbReference type="EMBL" id="OUL56382.1"/>
    </source>
</evidence>
<keyword evidence="1" id="KW-0812">Transmembrane</keyword>
<protein>
    <recommendedName>
        <fullName evidence="4">MotA/TolQ/ExbB proton channel domain-containing protein</fullName>
    </recommendedName>
</protein>
<sequence length="220" mass="24738">MSLFNPPPPLIERLLRWTLPDELKDPILGDLAEEFQQRHLSNSSKAHSWYIRQALKTSNQFIWHTKRGFVMFSLSIVVFTAVSLMAFWFGSEDFGLFIDIPSLLLIFPPALFFALAATSVKDMKNGLKSLINDELDLSQLELTHAKQFFDVMGNSALSMGFFTTFIGAIAMASHISADAFNEVFGPAFAVCVLVLMYSFGLKTLCYVAAQKIQYKRNCAE</sequence>
<reference evidence="2 3" key="1">
    <citation type="submission" date="2017-02" db="EMBL/GenBank/DDBJ databases">
        <title>Pseudoalteromonas ulvae TC14 Genome.</title>
        <authorList>
            <person name="Molmeret M."/>
        </authorList>
    </citation>
    <scope>NUCLEOTIDE SEQUENCE [LARGE SCALE GENOMIC DNA]</scope>
    <source>
        <strain evidence="2">TC14</strain>
    </source>
</reference>
<feature type="transmembrane region" description="Helical" evidence="1">
    <location>
        <begin position="96"/>
        <end position="118"/>
    </location>
</feature>
<dbReference type="Proteomes" id="UP000194841">
    <property type="component" value="Unassembled WGS sequence"/>
</dbReference>
<name>A0A244CLB8_PSEDV</name>
<dbReference type="EMBL" id="MWPV01000006">
    <property type="protein sequence ID" value="OUL56382.1"/>
    <property type="molecule type" value="Genomic_DNA"/>
</dbReference>
<evidence type="ECO:0008006" key="4">
    <source>
        <dbReference type="Google" id="ProtNLM"/>
    </source>
</evidence>
<evidence type="ECO:0000313" key="3">
    <source>
        <dbReference type="Proteomes" id="UP000194841"/>
    </source>
</evidence>
<dbReference type="RefSeq" id="WP_086745355.1">
    <property type="nucleotide sequence ID" value="NZ_MWPV01000006.1"/>
</dbReference>
<organism evidence="2 3">
    <name type="scientific">Pseudoalteromonas ulvae</name>
    <dbReference type="NCBI Taxonomy" id="107327"/>
    <lineage>
        <taxon>Bacteria</taxon>
        <taxon>Pseudomonadati</taxon>
        <taxon>Pseudomonadota</taxon>
        <taxon>Gammaproteobacteria</taxon>
        <taxon>Alteromonadales</taxon>
        <taxon>Pseudoalteromonadaceae</taxon>
        <taxon>Pseudoalteromonas</taxon>
    </lineage>
</organism>
<keyword evidence="1" id="KW-1133">Transmembrane helix</keyword>
<dbReference type="OrthoDB" id="5766534at2"/>
<feature type="transmembrane region" description="Helical" evidence="1">
    <location>
        <begin position="156"/>
        <end position="177"/>
    </location>
</feature>
<feature type="transmembrane region" description="Helical" evidence="1">
    <location>
        <begin position="183"/>
        <end position="207"/>
    </location>
</feature>
<keyword evidence="3" id="KW-1185">Reference proteome</keyword>
<dbReference type="AlphaFoldDB" id="A0A244CLB8"/>
<evidence type="ECO:0000256" key="1">
    <source>
        <dbReference type="SAM" id="Phobius"/>
    </source>
</evidence>
<feature type="transmembrane region" description="Helical" evidence="1">
    <location>
        <begin position="69"/>
        <end position="90"/>
    </location>
</feature>
<accession>A0A244CLB8</accession>
<comment type="caution">
    <text evidence="2">The sequence shown here is derived from an EMBL/GenBank/DDBJ whole genome shotgun (WGS) entry which is preliminary data.</text>
</comment>
<gene>
    <name evidence="2" type="ORF">B1199_17060</name>
</gene>